<dbReference type="PROSITE" id="PS50932">
    <property type="entry name" value="HTH_LACI_2"/>
    <property type="match status" value="1"/>
</dbReference>
<keyword evidence="1" id="KW-0805">Transcription regulation</keyword>
<dbReference type="SMART" id="SM00354">
    <property type="entry name" value="HTH_LACI"/>
    <property type="match status" value="1"/>
</dbReference>
<dbReference type="PROSITE" id="PS00356">
    <property type="entry name" value="HTH_LACI_1"/>
    <property type="match status" value="1"/>
</dbReference>
<keyword evidence="6" id="KW-1185">Reference proteome</keyword>
<gene>
    <name evidence="5" type="ORF">GCM10009851_14910</name>
</gene>
<comment type="caution">
    <text evidence="5">The sequence shown here is derived from an EMBL/GenBank/DDBJ whole genome shotgun (WGS) entry which is preliminary data.</text>
</comment>
<dbReference type="CDD" id="cd06267">
    <property type="entry name" value="PBP1_LacI_sugar_binding-like"/>
    <property type="match status" value="1"/>
</dbReference>
<protein>
    <submittedName>
        <fullName evidence="5">LacI family DNA-binding transcriptional regulator</fullName>
    </submittedName>
</protein>
<dbReference type="Proteomes" id="UP001500929">
    <property type="component" value="Unassembled WGS sequence"/>
</dbReference>
<dbReference type="Gene3D" id="3.40.50.2300">
    <property type="match status" value="2"/>
</dbReference>
<dbReference type="InterPro" id="IPR028082">
    <property type="entry name" value="Peripla_BP_I"/>
</dbReference>
<dbReference type="InterPro" id="IPR010982">
    <property type="entry name" value="Lambda_DNA-bd_dom_sf"/>
</dbReference>
<dbReference type="RefSeq" id="WP_259478992.1">
    <property type="nucleotide sequence ID" value="NZ_BAAAQY010000004.1"/>
</dbReference>
<dbReference type="GO" id="GO:0003677">
    <property type="term" value="F:DNA binding"/>
    <property type="evidence" value="ECO:0007669"/>
    <property type="project" value="UniProtKB-KW"/>
</dbReference>
<dbReference type="CDD" id="cd01392">
    <property type="entry name" value="HTH_LacI"/>
    <property type="match status" value="1"/>
</dbReference>
<dbReference type="PANTHER" id="PTHR30146">
    <property type="entry name" value="LACI-RELATED TRANSCRIPTIONAL REPRESSOR"/>
    <property type="match status" value="1"/>
</dbReference>
<dbReference type="Pfam" id="PF13377">
    <property type="entry name" value="Peripla_BP_3"/>
    <property type="match status" value="1"/>
</dbReference>
<organism evidence="5 6">
    <name type="scientific">Herbiconiux moechotypicola</name>
    <dbReference type="NCBI Taxonomy" id="637393"/>
    <lineage>
        <taxon>Bacteria</taxon>
        <taxon>Bacillati</taxon>
        <taxon>Actinomycetota</taxon>
        <taxon>Actinomycetes</taxon>
        <taxon>Micrococcales</taxon>
        <taxon>Microbacteriaceae</taxon>
        <taxon>Herbiconiux</taxon>
    </lineage>
</organism>
<sequence length="343" mass="36414">MASVPRRRPTIADVAALAGVSKGAVSRALNGGAGISAPTIARIQAAAAELDWVPNSAARAVSGAASQAVGLVLRRNPELLEADPFFPAFIAGVEQVLSAAGQSAVIRFVSEAGAEHDAYRRLFSERRVDGFLVTDLRHHDPRFEWLRALEAPAVVAGTPPRTCTLPSVGTGSADQVRELLRHLIDAGHRTIAHVSGPPSLRHARRRIDLWRQTLEEAGLEPGPLADGEFTSEGSVRATRELLEAPNRPTAIFYASDVMAIAGMSAIAEAGLSVPDDVAVAGFDGIALSNYVVPSLTTVHCDYQLMGRRATQMLLTLVRGEEVPHISTPVGAQLVVRRSTTRTP</sequence>
<name>A0ABN3DHF2_9MICO</name>
<evidence type="ECO:0000259" key="4">
    <source>
        <dbReference type="PROSITE" id="PS50932"/>
    </source>
</evidence>
<proteinExistence type="predicted"/>
<evidence type="ECO:0000256" key="2">
    <source>
        <dbReference type="ARBA" id="ARBA00023125"/>
    </source>
</evidence>
<accession>A0ABN3DHF2</accession>
<keyword evidence="2 5" id="KW-0238">DNA-binding</keyword>
<keyword evidence="3" id="KW-0804">Transcription</keyword>
<dbReference type="PANTHER" id="PTHR30146:SF155">
    <property type="entry name" value="ALANINE RACEMASE"/>
    <property type="match status" value="1"/>
</dbReference>
<evidence type="ECO:0000256" key="1">
    <source>
        <dbReference type="ARBA" id="ARBA00023015"/>
    </source>
</evidence>
<dbReference type="EMBL" id="BAAAQY010000004">
    <property type="protein sequence ID" value="GAA2231117.1"/>
    <property type="molecule type" value="Genomic_DNA"/>
</dbReference>
<reference evidence="5 6" key="1">
    <citation type="journal article" date="2019" name="Int. J. Syst. Evol. Microbiol.">
        <title>The Global Catalogue of Microorganisms (GCM) 10K type strain sequencing project: providing services to taxonomists for standard genome sequencing and annotation.</title>
        <authorList>
            <consortium name="The Broad Institute Genomics Platform"/>
            <consortium name="The Broad Institute Genome Sequencing Center for Infectious Disease"/>
            <person name="Wu L."/>
            <person name="Ma J."/>
        </authorList>
    </citation>
    <scope>NUCLEOTIDE SEQUENCE [LARGE SCALE GENOMIC DNA]</scope>
    <source>
        <strain evidence="5 6">JCM 16117</strain>
    </source>
</reference>
<dbReference type="InterPro" id="IPR000843">
    <property type="entry name" value="HTH_LacI"/>
</dbReference>
<dbReference type="InterPro" id="IPR046335">
    <property type="entry name" value="LacI/GalR-like_sensor"/>
</dbReference>
<evidence type="ECO:0000313" key="6">
    <source>
        <dbReference type="Proteomes" id="UP001500929"/>
    </source>
</evidence>
<dbReference type="Gene3D" id="1.10.260.40">
    <property type="entry name" value="lambda repressor-like DNA-binding domains"/>
    <property type="match status" value="1"/>
</dbReference>
<dbReference type="SUPFAM" id="SSF53822">
    <property type="entry name" value="Periplasmic binding protein-like I"/>
    <property type="match status" value="1"/>
</dbReference>
<evidence type="ECO:0000313" key="5">
    <source>
        <dbReference type="EMBL" id="GAA2231117.1"/>
    </source>
</evidence>
<feature type="domain" description="HTH lacI-type" evidence="4">
    <location>
        <begin position="9"/>
        <end position="63"/>
    </location>
</feature>
<dbReference type="SUPFAM" id="SSF47413">
    <property type="entry name" value="lambda repressor-like DNA-binding domains"/>
    <property type="match status" value="1"/>
</dbReference>
<dbReference type="Pfam" id="PF00356">
    <property type="entry name" value="LacI"/>
    <property type="match status" value="1"/>
</dbReference>
<evidence type="ECO:0000256" key="3">
    <source>
        <dbReference type="ARBA" id="ARBA00023163"/>
    </source>
</evidence>